<accession>A0A401FUB8</accession>
<evidence type="ECO:0000313" key="2">
    <source>
        <dbReference type="EMBL" id="GBC60553.1"/>
    </source>
</evidence>
<proteinExistence type="predicted"/>
<reference evidence="3" key="1">
    <citation type="submission" date="2017-11" db="EMBL/GenBank/DDBJ databases">
        <authorList>
            <person name="Watanabe M."/>
            <person name="Kojima H."/>
        </authorList>
    </citation>
    <scope>NUCLEOTIDE SEQUENCE [LARGE SCALE GENOMIC DNA]</scope>
    <source>
        <strain evidence="3">Tokyo 01</strain>
    </source>
</reference>
<protein>
    <submittedName>
        <fullName evidence="2">Uncharacterized protein</fullName>
    </submittedName>
</protein>
<organism evidence="2 3">
    <name type="scientific">Desulfonema ishimotonii</name>
    <dbReference type="NCBI Taxonomy" id="45657"/>
    <lineage>
        <taxon>Bacteria</taxon>
        <taxon>Pseudomonadati</taxon>
        <taxon>Thermodesulfobacteriota</taxon>
        <taxon>Desulfobacteria</taxon>
        <taxon>Desulfobacterales</taxon>
        <taxon>Desulfococcaceae</taxon>
        <taxon>Desulfonema</taxon>
    </lineage>
</organism>
<feature type="transmembrane region" description="Helical" evidence="1">
    <location>
        <begin position="32"/>
        <end position="51"/>
    </location>
</feature>
<keyword evidence="1" id="KW-1133">Transmembrane helix</keyword>
<comment type="caution">
    <text evidence="2">The sequence shown here is derived from an EMBL/GenBank/DDBJ whole genome shotgun (WGS) entry which is preliminary data.</text>
</comment>
<dbReference type="Proteomes" id="UP000288096">
    <property type="component" value="Unassembled WGS sequence"/>
</dbReference>
<dbReference type="EMBL" id="BEXT01000001">
    <property type="protein sequence ID" value="GBC60553.1"/>
    <property type="molecule type" value="Genomic_DNA"/>
</dbReference>
<evidence type="ECO:0000313" key="3">
    <source>
        <dbReference type="Proteomes" id="UP000288096"/>
    </source>
</evidence>
<evidence type="ECO:0000256" key="1">
    <source>
        <dbReference type="SAM" id="Phobius"/>
    </source>
</evidence>
<sequence length="53" mass="6270">MDEIQGKQKGNLSKYMTVRDGRIYFTRDAERNFYFILTLIMMVAGILYKLGLF</sequence>
<name>A0A401FUB8_9BACT</name>
<gene>
    <name evidence="2" type="ORF">DENIS_1510</name>
</gene>
<keyword evidence="3" id="KW-1185">Reference proteome</keyword>
<keyword evidence="1" id="KW-0812">Transmembrane</keyword>
<dbReference type="AlphaFoldDB" id="A0A401FUB8"/>
<keyword evidence="1" id="KW-0472">Membrane</keyword>
<reference evidence="3" key="2">
    <citation type="submission" date="2019-01" db="EMBL/GenBank/DDBJ databases">
        <title>Genome sequence of Desulfonema ishimotonii strain Tokyo 01.</title>
        <authorList>
            <person name="Fukui M."/>
        </authorList>
    </citation>
    <scope>NUCLEOTIDE SEQUENCE [LARGE SCALE GENOMIC DNA]</scope>
    <source>
        <strain evidence="3">Tokyo 01</strain>
    </source>
</reference>